<dbReference type="InterPro" id="IPR019965">
    <property type="entry name" value="PPOX_F420-dep_Rv2061_put"/>
</dbReference>
<dbReference type="Gene3D" id="2.30.110.10">
    <property type="entry name" value="Electron Transport, Fmn-binding Protein, Chain A"/>
    <property type="match status" value="1"/>
</dbReference>
<organism evidence="1 2">
    <name type="scientific">Patulibacter medicamentivorans</name>
    <dbReference type="NCBI Taxonomy" id="1097667"/>
    <lineage>
        <taxon>Bacteria</taxon>
        <taxon>Bacillati</taxon>
        <taxon>Actinomycetota</taxon>
        <taxon>Thermoleophilia</taxon>
        <taxon>Solirubrobacterales</taxon>
        <taxon>Patulibacteraceae</taxon>
        <taxon>Patulibacter</taxon>
    </lineage>
</organism>
<dbReference type="SUPFAM" id="SSF50475">
    <property type="entry name" value="FMN-binding split barrel"/>
    <property type="match status" value="1"/>
</dbReference>
<evidence type="ECO:0000313" key="1">
    <source>
        <dbReference type="EMBL" id="EHN10266.1"/>
    </source>
</evidence>
<dbReference type="NCBIfam" id="TIGR03666">
    <property type="entry name" value="Rv2061_F420"/>
    <property type="match status" value="1"/>
</dbReference>
<dbReference type="OrthoDB" id="5738083at2"/>
<dbReference type="RefSeq" id="WP_007576417.1">
    <property type="nucleotide sequence ID" value="NZ_AGUD01000230.1"/>
</dbReference>
<evidence type="ECO:0000313" key="2">
    <source>
        <dbReference type="Proteomes" id="UP000005143"/>
    </source>
</evidence>
<sequence>MPLRHVVKPWARVVSPVARAVTAVPGRLVGRVPGVTDDAETAIAIADVFPPLAGSRALLLTTFAGNGATVTDTAWFAADGGRIVVATRDPAKLERIRARAEVLVAPCDATGRRQGPDLPAVAAELSGDEGADAQAALAARYGVELRAVRLASMVGGRAARTAIAIRPVD</sequence>
<accession>H0E7T2</accession>
<keyword evidence="2" id="KW-1185">Reference proteome</keyword>
<evidence type="ECO:0008006" key="3">
    <source>
        <dbReference type="Google" id="ProtNLM"/>
    </source>
</evidence>
<protein>
    <recommendedName>
        <fullName evidence="3">Pyridoxamine 5'-phosphate oxidase putative domain-containing protein</fullName>
    </recommendedName>
</protein>
<reference evidence="1 2" key="1">
    <citation type="journal article" date="2013" name="Biodegradation">
        <title>Quantitative proteomic analysis of ibuprofen-degrading Patulibacter sp. strain I11.</title>
        <authorList>
            <person name="Almeida B."/>
            <person name="Kjeldal H."/>
            <person name="Lolas I."/>
            <person name="Knudsen A.D."/>
            <person name="Carvalho G."/>
            <person name="Nielsen K.L."/>
            <person name="Barreto Crespo M.T."/>
            <person name="Stensballe A."/>
            <person name="Nielsen J.L."/>
        </authorList>
    </citation>
    <scope>NUCLEOTIDE SEQUENCE [LARGE SCALE GENOMIC DNA]</scope>
    <source>
        <strain evidence="1 2">I11</strain>
    </source>
</reference>
<gene>
    <name evidence="1" type="ORF">PAI11_28860</name>
</gene>
<dbReference type="Proteomes" id="UP000005143">
    <property type="component" value="Unassembled WGS sequence"/>
</dbReference>
<dbReference type="AlphaFoldDB" id="H0E7T2"/>
<name>H0E7T2_9ACTN</name>
<dbReference type="EMBL" id="AGUD01000230">
    <property type="protein sequence ID" value="EHN10266.1"/>
    <property type="molecule type" value="Genomic_DNA"/>
</dbReference>
<dbReference type="InterPro" id="IPR012349">
    <property type="entry name" value="Split_barrel_FMN-bd"/>
</dbReference>
<proteinExistence type="predicted"/>
<comment type="caution">
    <text evidence="1">The sequence shown here is derived from an EMBL/GenBank/DDBJ whole genome shotgun (WGS) entry which is preliminary data.</text>
</comment>